<dbReference type="Proteomes" id="UP000187181">
    <property type="component" value="Unassembled WGS sequence"/>
</dbReference>
<accession>A0A1R3XRG6</accession>
<name>A0A1R3XRG6_9BACT</name>
<sequence>MAIIDLHDKPFDEATLAKLDIFEKYTQAWLPTFVMQSTPTICIFDLFAGTGYDLNGEPGSPIRILNVIKQYIGHIFTKRVNVRLYLNEFKQGKKRLLEQAVQQYLIENSDVARAISYKIFQQDFNQVYTELLPEIEKYPSLVFLDQNGIKFTNLKNLLALERTRQTDFLFFISSSHVRRFGSTKEFSNHLSIDMEALKSNPYRFIHEDVVKAISNQIPTGSALKLHPFSIKKGTNIHGLVFGAKHPRAVEKFLQIVWKHSPLNGQANFDINDDVVKPALQLDMFATEPKKNKIDKFKEQLESMLREFKTVTNRQIYLFTLEHGHPLSHATEHLKFLKNNAKKIHFEGVAPKINFKDAYKGECPVVIKWNGF</sequence>
<dbReference type="STRING" id="1317125.SAMN05444128_3409"/>
<reference evidence="2" key="1">
    <citation type="submission" date="2017-01" db="EMBL/GenBank/DDBJ databases">
        <authorList>
            <person name="Varghese N."/>
            <person name="Submissions S."/>
        </authorList>
    </citation>
    <scope>NUCLEOTIDE SEQUENCE [LARGE SCALE GENOMIC DNA]</scope>
    <source>
        <strain evidence="2">LP100</strain>
    </source>
</reference>
<protein>
    <submittedName>
        <fullName evidence="1">Three-Cys-motif partner protein</fullName>
    </submittedName>
</protein>
<gene>
    <name evidence="1" type="ORF">SAMN05444128_3409</name>
</gene>
<dbReference type="NCBIfam" id="TIGR04474">
    <property type="entry name" value="tcm_partner"/>
    <property type="match status" value="1"/>
</dbReference>
<evidence type="ECO:0000313" key="1">
    <source>
        <dbReference type="EMBL" id="SIT94043.1"/>
    </source>
</evidence>
<dbReference type="OrthoDB" id="5318244at2"/>
<dbReference type="AlphaFoldDB" id="A0A1R3XRG6"/>
<organism evidence="1 2">
    <name type="scientific">Pontibacter indicus</name>
    <dbReference type="NCBI Taxonomy" id="1317125"/>
    <lineage>
        <taxon>Bacteria</taxon>
        <taxon>Pseudomonadati</taxon>
        <taxon>Bacteroidota</taxon>
        <taxon>Cytophagia</taxon>
        <taxon>Cytophagales</taxon>
        <taxon>Hymenobacteraceae</taxon>
        <taxon>Pontibacter</taxon>
    </lineage>
</organism>
<dbReference type="EMBL" id="FTPP01000003">
    <property type="protein sequence ID" value="SIT94043.1"/>
    <property type="molecule type" value="Genomic_DNA"/>
</dbReference>
<proteinExistence type="predicted"/>
<keyword evidence="2" id="KW-1185">Reference proteome</keyword>
<dbReference type="InterPro" id="IPR031009">
    <property type="entry name" value="Tcm_partner"/>
</dbReference>
<evidence type="ECO:0000313" key="2">
    <source>
        <dbReference type="Proteomes" id="UP000187181"/>
    </source>
</evidence>
<dbReference type="RefSeq" id="WP_076671253.1">
    <property type="nucleotide sequence ID" value="NZ_FTPP01000003.1"/>
</dbReference>